<evidence type="ECO:0000256" key="1">
    <source>
        <dbReference type="SAM" id="SignalP"/>
    </source>
</evidence>
<accession>A0A8J2U7H2</accession>
<reference evidence="2" key="2">
    <citation type="submission" date="2020-09" db="EMBL/GenBank/DDBJ databases">
        <authorList>
            <person name="Sun Q."/>
            <person name="Zhou Y."/>
        </authorList>
    </citation>
    <scope>NUCLEOTIDE SEQUENCE</scope>
    <source>
        <strain evidence="2">CGMCC 1.15448</strain>
    </source>
</reference>
<keyword evidence="3" id="KW-1185">Reference proteome</keyword>
<evidence type="ECO:0000313" key="3">
    <source>
        <dbReference type="Proteomes" id="UP000607559"/>
    </source>
</evidence>
<keyword evidence="1" id="KW-0732">Signal</keyword>
<proteinExistence type="predicted"/>
<sequence>MRYTVFTLLSLLLIAACGKNNNPSSGSGTLSATVGSSTYQSTSTLAAFSSSLNLYAIYSYSRQNKDTSVFQLTLPYPLPVNKTFTSDSLVLTYSDKGIEYDAFGSKRQVQATITSLDSFAHKMTGTFNAIAHDTTNVNDSVVITNGKFNITYTVNP</sequence>
<gene>
    <name evidence="2" type="ORF">GCM10011511_04020</name>
</gene>
<evidence type="ECO:0000313" key="2">
    <source>
        <dbReference type="EMBL" id="GGA84059.1"/>
    </source>
</evidence>
<dbReference type="AlphaFoldDB" id="A0A8J2U7H2"/>
<organism evidence="2 3">
    <name type="scientific">Puia dinghuensis</name>
    <dbReference type="NCBI Taxonomy" id="1792502"/>
    <lineage>
        <taxon>Bacteria</taxon>
        <taxon>Pseudomonadati</taxon>
        <taxon>Bacteroidota</taxon>
        <taxon>Chitinophagia</taxon>
        <taxon>Chitinophagales</taxon>
        <taxon>Chitinophagaceae</taxon>
        <taxon>Puia</taxon>
    </lineage>
</organism>
<dbReference type="EMBL" id="BMJC01000001">
    <property type="protein sequence ID" value="GGA84059.1"/>
    <property type="molecule type" value="Genomic_DNA"/>
</dbReference>
<name>A0A8J2U7H2_9BACT</name>
<comment type="caution">
    <text evidence="2">The sequence shown here is derived from an EMBL/GenBank/DDBJ whole genome shotgun (WGS) entry which is preliminary data.</text>
</comment>
<reference evidence="2" key="1">
    <citation type="journal article" date="2014" name="Int. J. Syst. Evol. Microbiol.">
        <title>Complete genome sequence of Corynebacterium casei LMG S-19264T (=DSM 44701T), isolated from a smear-ripened cheese.</title>
        <authorList>
            <consortium name="US DOE Joint Genome Institute (JGI-PGF)"/>
            <person name="Walter F."/>
            <person name="Albersmeier A."/>
            <person name="Kalinowski J."/>
            <person name="Ruckert C."/>
        </authorList>
    </citation>
    <scope>NUCLEOTIDE SEQUENCE</scope>
    <source>
        <strain evidence="2">CGMCC 1.15448</strain>
    </source>
</reference>
<dbReference type="PROSITE" id="PS51257">
    <property type="entry name" value="PROKAR_LIPOPROTEIN"/>
    <property type="match status" value="1"/>
</dbReference>
<dbReference type="RefSeq" id="WP_188927998.1">
    <property type="nucleotide sequence ID" value="NZ_BMJC01000001.1"/>
</dbReference>
<dbReference type="Proteomes" id="UP000607559">
    <property type="component" value="Unassembled WGS sequence"/>
</dbReference>
<feature type="chain" id="PRO_5035318827" evidence="1">
    <location>
        <begin position="19"/>
        <end position="156"/>
    </location>
</feature>
<protein>
    <submittedName>
        <fullName evidence="2">Uncharacterized protein</fullName>
    </submittedName>
</protein>
<feature type="signal peptide" evidence="1">
    <location>
        <begin position="1"/>
        <end position="18"/>
    </location>
</feature>